<keyword evidence="3" id="KW-1185">Reference proteome</keyword>
<evidence type="ECO:0000313" key="2">
    <source>
        <dbReference type="EMBL" id="KAL5108556.1"/>
    </source>
</evidence>
<protein>
    <submittedName>
        <fullName evidence="2">Uncharacterized protein</fullName>
    </submittedName>
</protein>
<comment type="caution">
    <text evidence="2">The sequence shown here is derived from an EMBL/GenBank/DDBJ whole genome shotgun (WGS) entry which is preliminary data.</text>
</comment>
<name>A0ABR4QFQ6_9CEST</name>
<reference evidence="2 3" key="1">
    <citation type="journal article" date="2022" name="Front. Cell. Infect. Microbiol.">
        <title>The Genomes of Two Strains of Taenia crassiceps the Animal Model for the Study of Human Cysticercosis.</title>
        <authorList>
            <person name="Bobes R.J."/>
            <person name="Estrada K."/>
            <person name="Rios-Valencia D.G."/>
            <person name="Calderon-Gallegos A."/>
            <person name="de la Torre P."/>
            <person name="Carrero J.C."/>
            <person name="Sanchez-Flores A."/>
            <person name="Laclette J.P."/>
        </authorList>
    </citation>
    <scope>NUCLEOTIDE SEQUENCE [LARGE SCALE GENOMIC DNA]</scope>
    <source>
        <strain evidence="2">WFUcys</strain>
    </source>
</reference>
<feature type="region of interest" description="Disordered" evidence="1">
    <location>
        <begin position="87"/>
        <end position="106"/>
    </location>
</feature>
<dbReference type="Proteomes" id="UP001651158">
    <property type="component" value="Unassembled WGS sequence"/>
</dbReference>
<organism evidence="2 3">
    <name type="scientific">Taenia crassiceps</name>
    <dbReference type="NCBI Taxonomy" id="6207"/>
    <lineage>
        <taxon>Eukaryota</taxon>
        <taxon>Metazoa</taxon>
        <taxon>Spiralia</taxon>
        <taxon>Lophotrochozoa</taxon>
        <taxon>Platyhelminthes</taxon>
        <taxon>Cestoda</taxon>
        <taxon>Eucestoda</taxon>
        <taxon>Cyclophyllidea</taxon>
        <taxon>Taeniidae</taxon>
        <taxon>Taenia</taxon>
    </lineage>
</organism>
<proteinExistence type="predicted"/>
<dbReference type="EMBL" id="JAKROA010000003">
    <property type="protein sequence ID" value="KAL5108556.1"/>
    <property type="molecule type" value="Genomic_DNA"/>
</dbReference>
<accession>A0ABR4QFQ6</accession>
<gene>
    <name evidence="2" type="ORF">TcWFU_001976</name>
</gene>
<evidence type="ECO:0000256" key="1">
    <source>
        <dbReference type="SAM" id="MobiDB-lite"/>
    </source>
</evidence>
<evidence type="ECO:0000313" key="3">
    <source>
        <dbReference type="Proteomes" id="UP001651158"/>
    </source>
</evidence>
<sequence>MQDCLSPSISPLSEPHNPPLTTVALLTASPVFANHQVEQASTLPPLTTNFPSNTPRFQQHTRFLATSRKSSACFFVSSSPSLGPCLSPSSHTNATTDNNTNTNTTTPGRWGHSYNIFYHSAAECCSSSSRKARAKKRYLEQSEGFTINAFEGVIMDGDA</sequence>